<evidence type="ECO:0000256" key="1">
    <source>
        <dbReference type="SAM" id="Phobius"/>
    </source>
</evidence>
<dbReference type="STRING" id="766136.BHF68_09425"/>
<dbReference type="Gene3D" id="3.30.65.10">
    <property type="entry name" value="Bacterial Topoisomerase I, domain 1"/>
    <property type="match status" value="1"/>
</dbReference>
<feature type="transmembrane region" description="Helical" evidence="1">
    <location>
        <begin position="16"/>
        <end position="36"/>
    </location>
</feature>
<dbReference type="GO" id="GO:0003677">
    <property type="term" value="F:DNA binding"/>
    <property type="evidence" value="ECO:0007669"/>
    <property type="project" value="InterPro"/>
</dbReference>
<proteinExistence type="predicted"/>
<gene>
    <name evidence="3" type="ORF">BHF68_09425</name>
</gene>
<keyword evidence="1" id="KW-0812">Transmembrane</keyword>
<dbReference type="OrthoDB" id="9797274at2"/>
<dbReference type="GO" id="GO:0005694">
    <property type="term" value="C:chromosome"/>
    <property type="evidence" value="ECO:0007669"/>
    <property type="project" value="InterPro"/>
</dbReference>
<keyword evidence="1" id="KW-0472">Membrane</keyword>
<dbReference type="SUPFAM" id="SSF57783">
    <property type="entry name" value="Zinc beta-ribbon"/>
    <property type="match status" value="1"/>
</dbReference>
<dbReference type="GO" id="GO:0003916">
    <property type="term" value="F:DNA topoisomerase activity"/>
    <property type="evidence" value="ECO:0007669"/>
    <property type="project" value="InterPro"/>
</dbReference>
<dbReference type="InterPro" id="IPR013498">
    <property type="entry name" value="Topo_IA_Znf"/>
</dbReference>
<dbReference type="GO" id="GO:0006265">
    <property type="term" value="P:DNA topological change"/>
    <property type="evidence" value="ECO:0007669"/>
    <property type="project" value="InterPro"/>
</dbReference>
<sequence>MEPLDLIINEFLKRFYIIYIIFGLSILLMVVTFIMVRLKQTNTKIIETSTSYNEKTCPQCGGKLIQKNGKYGAFMGCSSYPRCKHTASID</sequence>
<dbReference type="AlphaFoldDB" id="A0A1E5G0P9"/>
<accession>A0A1E5G0P9</accession>
<protein>
    <recommendedName>
        <fullName evidence="2">DNA topoisomerase type IA zn finger domain-containing protein</fullName>
    </recommendedName>
</protein>
<evidence type="ECO:0000313" key="3">
    <source>
        <dbReference type="EMBL" id="OEF96360.1"/>
    </source>
</evidence>
<evidence type="ECO:0000259" key="2">
    <source>
        <dbReference type="Pfam" id="PF01396"/>
    </source>
</evidence>
<feature type="domain" description="DNA topoisomerase type IA zn finger" evidence="2">
    <location>
        <begin position="55"/>
        <end position="89"/>
    </location>
</feature>
<dbReference type="Pfam" id="PF01396">
    <property type="entry name" value="Zn_ribbon_Top1"/>
    <property type="match status" value="1"/>
</dbReference>
<dbReference type="RefSeq" id="WP_069643866.1">
    <property type="nucleotide sequence ID" value="NZ_MIJE01000032.1"/>
</dbReference>
<reference evidence="3 4" key="1">
    <citation type="submission" date="2016-09" db="EMBL/GenBank/DDBJ databases">
        <title>Draft genome sequence for the type strain of Desulfuribacillus alkaliarsenatis AHT28, an obligately anaerobic, sulfidogenic bacterium isolated from Russian soda lake sediments.</title>
        <authorList>
            <person name="Abin C.A."/>
            <person name="Hollibaugh J.T."/>
        </authorList>
    </citation>
    <scope>NUCLEOTIDE SEQUENCE [LARGE SCALE GENOMIC DNA]</scope>
    <source>
        <strain evidence="3 4">AHT28</strain>
    </source>
</reference>
<keyword evidence="4" id="KW-1185">Reference proteome</keyword>
<comment type="caution">
    <text evidence="3">The sequence shown here is derived from an EMBL/GenBank/DDBJ whole genome shotgun (WGS) entry which is preliminary data.</text>
</comment>
<keyword evidence="1" id="KW-1133">Transmembrane helix</keyword>
<name>A0A1E5G0P9_9FIRM</name>
<evidence type="ECO:0000313" key="4">
    <source>
        <dbReference type="Proteomes" id="UP000094296"/>
    </source>
</evidence>
<dbReference type="Proteomes" id="UP000094296">
    <property type="component" value="Unassembled WGS sequence"/>
</dbReference>
<organism evidence="3 4">
    <name type="scientific">Desulfuribacillus alkaliarsenatis</name>
    <dbReference type="NCBI Taxonomy" id="766136"/>
    <lineage>
        <taxon>Bacteria</taxon>
        <taxon>Bacillati</taxon>
        <taxon>Bacillota</taxon>
        <taxon>Desulfuribacillia</taxon>
        <taxon>Desulfuribacillales</taxon>
        <taxon>Desulfuribacillaceae</taxon>
        <taxon>Desulfuribacillus</taxon>
    </lineage>
</organism>
<dbReference type="EMBL" id="MIJE01000032">
    <property type="protein sequence ID" value="OEF96360.1"/>
    <property type="molecule type" value="Genomic_DNA"/>
</dbReference>